<dbReference type="RefSeq" id="WP_188595910.1">
    <property type="nucleotide sequence ID" value="NZ_BMNL01000001.1"/>
</dbReference>
<dbReference type="OrthoDB" id="27029at2157"/>
<evidence type="ECO:0000313" key="1">
    <source>
        <dbReference type="EMBL" id="GGP19926.1"/>
    </source>
</evidence>
<dbReference type="Proteomes" id="UP000610960">
    <property type="component" value="Unassembled WGS sequence"/>
</dbReference>
<dbReference type="AlphaFoldDB" id="A0A830GUM2"/>
<accession>A0A830GUM2</accession>
<keyword evidence="2" id="KW-1185">Reference proteome</keyword>
<reference evidence="1" key="1">
    <citation type="journal article" date="2014" name="Int. J. Syst. Evol. Microbiol.">
        <title>Complete genome sequence of Corynebacterium casei LMG S-19264T (=DSM 44701T), isolated from a smear-ripened cheese.</title>
        <authorList>
            <consortium name="US DOE Joint Genome Institute (JGI-PGF)"/>
            <person name="Walter F."/>
            <person name="Albersmeier A."/>
            <person name="Kalinowski J."/>
            <person name="Ruckert C."/>
        </authorList>
    </citation>
    <scope>NUCLEOTIDE SEQUENCE</scope>
    <source>
        <strain evidence="1">JCM 10088</strain>
    </source>
</reference>
<reference evidence="1" key="2">
    <citation type="submission" date="2020-09" db="EMBL/GenBank/DDBJ databases">
        <authorList>
            <person name="Sun Q."/>
            <person name="Ohkuma M."/>
        </authorList>
    </citation>
    <scope>NUCLEOTIDE SEQUENCE</scope>
    <source>
        <strain evidence="1">JCM 10088</strain>
    </source>
</reference>
<gene>
    <name evidence="1" type="ORF">GCM10007981_05580</name>
</gene>
<sequence length="78" mass="9135">MPSEFVERELSKMGGGKVSTLEFVNQVVKQMRESGLQFDEDEVRPRIVDDLWELHKRGIIRFSDDLLQFEKLNQQANP</sequence>
<dbReference type="EMBL" id="BMNL01000001">
    <property type="protein sequence ID" value="GGP19926.1"/>
    <property type="molecule type" value="Genomic_DNA"/>
</dbReference>
<comment type="caution">
    <text evidence="1">The sequence shown here is derived from an EMBL/GenBank/DDBJ whole genome shotgun (WGS) entry which is preliminary data.</text>
</comment>
<name>A0A830GUM2_9CREN</name>
<organism evidence="1 2">
    <name type="scientific">Thermocladium modestius</name>
    <dbReference type="NCBI Taxonomy" id="62609"/>
    <lineage>
        <taxon>Archaea</taxon>
        <taxon>Thermoproteota</taxon>
        <taxon>Thermoprotei</taxon>
        <taxon>Thermoproteales</taxon>
        <taxon>Thermoproteaceae</taxon>
        <taxon>Thermocladium</taxon>
    </lineage>
</organism>
<protein>
    <submittedName>
        <fullName evidence="1">Uncharacterized protein</fullName>
    </submittedName>
</protein>
<proteinExistence type="predicted"/>
<evidence type="ECO:0000313" key="2">
    <source>
        <dbReference type="Proteomes" id="UP000610960"/>
    </source>
</evidence>